<dbReference type="SUPFAM" id="SSF53448">
    <property type="entry name" value="Nucleotide-diphospho-sugar transferases"/>
    <property type="match status" value="1"/>
</dbReference>
<dbReference type="EMBL" id="JAPVES010000030">
    <property type="protein sequence ID" value="MCZ3372678.1"/>
    <property type="molecule type" value="Genomic_DNA"/>
</dbReference>
<keyword evidence="4" id="KW-1185">Reference proteome</keyword>
<proteinExistence type="predicted"/>
<dbReference type="InterPro" id="IPR059123">
    <property type="entry name" value="StrF_dom"/>
</dbReference>
<protein>
    <submittedName>
        <fullName evidence="2">Glycosyltransferase</fullName>
    </submittedName>
</protein>
<evidence type="ECO:0000313" key="3">
    <source>
        <dbReference type="EMBL" id="MCZ3372678.1"/>
    </source>
</evidence>
<evidence type="ECO:0000259" key="1">
    <source>
        <dbReference type="Pfam" id="PF13712"/>
    </source>
</evidence>
<dbReference type="Proteomes" id="UP001068021">
    <property type="component" value="Unassembled WGS sequence"/>
</dbReference>
<dbReference type="Pfam" id="PF13712">
    <property type="entry name" value="Glyco_tranf_2_5"/>
    <property type="match status" value="1"/>
</dbReference>
<evidence type="ECO:0000313" key="2">
    <source>
        <dbReference type="EMBL" id="MCZ3364923.1"/>
    </source>
</evidence>
<dbReference type="InterPro" id="IPR029044">
    <property type="entry name" value="Nucleotide-diphossugar_trans"/>
</dbReference>
<dbReference type="Proteomes" id="UP001074446">
    <property type="component" value="Unassembled WGS sequence"/>
</dbReference>
<evidence type="ECO:0000313" key="4">
    <source>
        <dbReference type="Proteomes" id="UP001068021"/>
    </source>
</evidence>
<organism evidence="2 4">
    <name type="scientific">Methanobacterium veterum</name>
    <dbReference type="NCBI Taxonomy" id="408577"/>
    <lineage>
        <taxon>Archaea</taxon>
        <taxon>Methanobacteriati</taxon>
        <taxon>Methanobacteriota</taxon>
        <taxon>Methanomada group</taxon>
        <taxon>Methanobacteria</taxon>
        <taxon>Methanobacteriales</taxon>
        <taxon>Methanobacteriaceae</taxon>
        <taxon>Methanobacterium</taxon>
    </lineage>
</organism>
<accession>A0A9E4ZVQ6</accession>
<dbReference type="EMBL" id="JAPVER010000018">
    <property type="protein sequence ID" value="MCZ3364923.1"/>
    <property type="molecule type" value="Genomic_DNA"/>
</dbReference>
<dbReference type="Gene3D" id="3.90.550.10">
    <property type="entry name" value="Spore Coat Polysaccharide Biosynthesis Protein SpsA, Chain A"/>
    <property type="match status" value="1"/>
</dbReference>
<comment type="caution">
    <text evidence="2">The sequence shown here is derived from an EMBL/GenBank/DDBJ whole genome shotgun (WGS) entry which is preliminary data.</text>
</comment>
<feature type="domain" description="Streptomycin biosynthesis protein StrF" evidence="1">
    <location>
        <begin position="4"/>
        <end position="96"/>
    </location>
</feature>
<dbReference type="AlphaFoldDB" id="A0A9E4ZVQ6"/>
<name>A0A9E4ZVQ6_9EURY</name>
<reference evidence="2" key="1">
    <citation type="submission" date="2022-12" db="EMBL/GenBank/DDBJ databases">
        <title>Reclassification of two methanogenic archaea species isolated from the Kolyma lowland permafrost.</title>
        <authorList>
            <person name="Trubitsyn V.E."/>
            <person name="Rivkina E.M."/>
            <person name="Shcherbakova V.A."/>
        </authorList>
    </citation>
    <scope>NUCLEOTIDE SEQUENCE</scope>
    <source>
        <strain evidence="2">M2</strain>
        <strain evidence="3">MK4</strain>
    </source>
</reference>
<dbReference type="RefSeq" id="WP_048080229.1">
    <property type="nucleotide sequence ID" value="NZ_JAPVER010000018.1"/>
</dbReference>
<gene>
    <name evidence="3" type="ORF">O3H35_08530</name>
    <name evidence="2" type="ORF">O3H54_03410</name>
</gene>
<sequence>MISIICNYNNKNNLNDYLLKSLKNQSIDYELILIDNTKKKFTSAATALNYGGKKAKGKYLMFIHQDYELGSDTWLEETEKILNNIENLGIAGVAGKYDRNCISNIKTGFPPVLAGPMQIKRPKKIQTLDECLIIIPKEIFENIQFDEITCNNWHLYATDYCLTIKKKGYDAYVIPMGGYHASPGYSFSEEDYYSTVKKLRKKHKHDYNWIYTTTGSWSTVYPLFMQIFYQKIYYWLGLDKRFFSKKTNK</sequence>